<keyword evidence="1" id="KW-0805">Transcription regulation</keyword>
<comment type="caution">
    <text evidence="5">The sequence shown here is derived from an EMBL/GenBank/DDBJ whole genome shotgun (WGS) entry which is preliminary data.</text>
</comment>
<dbReference type="Gene3D" id="1.10.10.10">
    <property type="entry name" value="Winged helix-like DNA-binding domain superfamily/Winged helix DNA-binding domain"/>
    <property type="match status" value="1"/>
</dbReference>
<protein>
    <submittedName>
        <fullName evidence="5">DNA-binding MarR family transcriptional regulator</fullName>
    </submittedName>
</protein>
<name>A0ABS4SF47_9PROT</name>
<evidence type="ECO:0000256" key="1">
    <source>
        <dbReference type="ARBA" id="ARBA00023015"/>
    </source>
</evidence>
<dbReference type="InterPro" id="IPR036388">
    <property type="entry name" value="WH-like_DNA-bd_sf"/>
</dbReference>
<dbReference type="RefSeq" id="WP_281415971.1">
    <property type="nucleotide sequence ID" value="NZ_JAGINP010000002.1"/>
</dbReference>
<dbReference type="PANTHER" id="PTHR33164:SF64">
    <property type="entry name" value="TRANSCRIPTIONAL REGULATOR SLYA"/>
    <property type="match status" value="1"/>
</dbReference>
<dbReference type="EMBL" id="JAGINP010000002">
    <property type="protein sequence ID" value="MBP2291201.1"/>
    <property type="molecule type" value="Genomic_DNA"/>
</dbReference>
<evidence type="ECO:0000256" key="3">
    <source>
        <dbReference type="ARBA" id="ARBA00023163"/>
    </source>
</evidence>
<keyword evidence="6" id="KW-1185">Reference proteome</keyword>
<dbReference type="PROSITE" id="PS50995">
    <property type="entry name" value="HTH_MARR_2"/>
    <property type="match status" value="1"/>
</dbReference>
<dbReference type="Pfam" id="PF12802">
    <property type="entry name" value="MarR_2"/>
    <property type="match status" value="1"/>
</dbReference>
<keyword evidence="3" id="KW-0804">Transcription</keyword>
<dbReference type="InterPro" id="IPR000835">
    <property type="entry name" value="HTH_MarR-typ"/>
</dbReference>
<reference evidence="5 6" key="1">
    <citation type="submission" date="2021-03" db="EMBL/GenBank/DDBJ databases">
        <title>Genomic Encyclopedia of Type Strains, Phase III (KMG-III): the genomes of soil and plant-associated and newly described type strains.</title>
        <authorList>
            <person name="Whitman W."/>
        </authorList>
    </citation>
    <scope>NUCLEOTIDE SEQUENCE [LARGE SCALE GENOMIC DNA]</scope>
    <source>
        <strain evidence="5 6">IMMIB AFH-6</strain>
    </source>
</reference>
<dbReference type="InterPro" id="IPR036390">
    <property type="entry name" value="WH_DNA-bd_sf"/>
</dbReference>
<dbReference type="InterPro" id="IPR039422">
    <property type="entry name" value="MarR/SlyA-like"/>
</dbReference>
<evidence type="ECO:0000259" key="4">
    <source>
        <dbReference type="PROSITE" id="PS50995"/>
    </source>
</evidence>
<evidence type="ECO:0000313" key="5">
    <source>
        <dbReference type="EMBL" id="MBP2291201.1"/>
    </source>
</evidence>
<accession>A0ABS4SF47</accession>
<evidence type="ECO:0000256" key="2">
    <source>
        <dbReference type="ARBA" id="ARBA00023125"/>
    </source>
</evidence>
<dbReference type="PANTHER" id="PTHR33164">
    <property type="entry name" value="TRANSCRIPTIONAL REGULATOR, MARR FAMILY"/>
    <property type="match status" value="1"/>
</dbReference>
<feature type="domain" description="HTH marR-type" evidence="4">
    <location>
        <begin position="4"/>
        <end position="138"/>
    </location>
</feature>
<organism evidence="5 6">
    <name type="scientific">Azospirillum rugosum</name>
    <dbReference type="NCBI Taxonomy" id="416170"/>
    <lineage>
        <taxon>Bacteria</taxon>
        <taxon>Pseudomonadati</taxon>
        <taxon>Pseudomonadota</taxon>
        <taxon>Alphaproteobacteria</taxon>
        <taxon>Rhodospirillales</taxon>
        <taxon>Azospirillaceae</taxon>
        <taxon>Azospirillum</taxon>
    </lineage>
</organism>
<dbReference type="SMART" id="SM00347">
    <property type="entry name" value="HTH_MARR"/>
    <property type="match status" value="1"/>
</dbReference>
<dbReference type="PRINTS" id="PR00598">
    <property type="entry name" value="HTHMARR"/>
</dbReference>
<keyword evidence="2 5" id="KW-0238">DNA-binding</keyword>
<proteinExistence type="predicted"/>
<dbReference type="Proteomes" id="UP000781958">
    <property type="component" value="Unassembled WGS sequence"/>
</dbReference>
<dbReference type="GO" id="GO:0003677">
    <property type="term" value="F:DNA binding"/>
    <property type="evidence" value="ECO:0007669"/>
    <property type="project" value="UniProtKB-KW"/>
</dbReference>
<dbReference type="SUPFAM" id="SSF46785">
    <property type="entry name" value="Winged helix' DNA-binding domain"/>
    <property type="match status" value="1"/>
</dbReference>
<evidence type="ECO:0000313" key="6">
    <source>
        <dbReference type="Proteomes" id="UP000781958"/>
    </source>
</evidence>
<sequence length="150" mass="16668">MLDEAPFGLVLIDSARLLRARCDRALDAAQLGLTAGEARALFYVNRHPGSRQAALAAFMGVEPMTLVGYLDRLESLGHILREPDPTDRRAKTVRLAPEAEPLLEQVLAVFRGVRESVLEDFAPEEFDRFKSMLARLRARLLADERDGVAP</sequence>
<gene>
    <name evidence="5" type="ORF">J2851_000943</name>
</gene>